<organism evidence="2 3">
    <name type="scientific">Helianthus annuus</name>
    <name type="common">Common sunflower</name>
    <dbReference type="NCBI Taxonomy" id="4232"/>
    <lineage>
        <taxon>Eukaryota</taxon>
        <taxon>Viridiplantae</taxon>
        <taxon>Streptophyta</taxon>
        <taxon>Embryophyta</taxon>
        <taxon>Tracheophyta</taxon>
        <taxon>Spermatophyta</taxon>
        <taxon>Magnoliopsida</taxon>
        <taxon>eudicotyledons</taxon>
        <taxon>Gunneridae</taxon>
        <taxon>Pentapetalae</taxon>
        <taxon>asterids</taxon>
        <taxon>campanulids</taxon>
        <taxon>Asterales</taxon>
        <taxon>Asteraceae</taxon>
        <taxon>Asteroideae</taxon>
        <taxon>Heliantheae alliance</taxon>
        <taxon>Heliantheae</taxon>
        <taxon>Helianthus</taxon>
    </lineage>
</organism>
<evidence type="ECO:0000313" key="3">
    <source>
        <dbReference type="Proteomes" id="UP000215914"/>
    </source>
</evidence>
<evidence type="ECO:0000313" key="2">
    <source>
        <dbReference type="EMBL" id="KAF5758938.1"/>
    </source>
</evidence>
<comment type="caution">
    <text evidence="2">The sequence shown here is derived from an EMBL/GenBank/DDBJ whole genome shotgun (WGS) entry which is preliminary data.</text>
</comment>
<feature type="region of interest" description="Disordered" evidence="1">
    <location>
        <begin position="247"/>
        <end position="302"/>
    </location>
</feature>
<feature type="compositionally biased region" description="Basic and acidic residues" evidence="1">
    <location>
        <begin position="280"/>
        <end position="291"/>
    </location>
</feature>
<sequence length="409" mass="46378">MKFFFIREEVIPIAMEFRQPSAIPREDTPIPKKAAWYDKLMATPNRVFGMQVLVAAGMSDKWPERSKDVSTLLFNGEGKLRFIRVRSKLFSRAMGVRPLRDDEEFWYEQIKPNFIYARAKLFSTPPATTEGARIPNPRPCRAMTPAGKEIVYISSEESLASSDHELRSWDDVFAGVLRDLEIGHEEKRPKKTATKKKVTVAEGATSKKVGTTRATSDAASKKGTARFRQSNLEGFVTVADSFEELHNVGSKPQSSGAAAARRSGSAGSKGPDFGATPSSIHEEAKTEEPKAKLIRKRSRGETAATTPTAKKVAFHSYKFLWNVSSFFFFFFEMTLSVVPCSNKKLTWSQVHYKYEYLNKLRHLSFDINVFEIQLFHLFCLSVFSNIYNIAFTKYYLGVNNNLLEHSFYF</sequence>
<dbReference type="AlphaFoldDB" id="A0A9K3GXR2"/>
<gene>
    <name evidence="2" type="ORF">HanXRQr2_Chr16g0735221</name>
</gene>
<reference evidence="2" key="1">
    <citation type="journal article" date="2017" name="Nature">
        <title>The sunflower genome provides insights into oil metabolism, flowering and Asterid evolution.</title>
        <authorList>
            <person name="Badouin H."/>
            <person name="Gouzy J."/>
            <person name="Grassa C.J."/>
            <person name="Murat F."/>
            <person name="Staton S.E."/>
            <person name="Cottret L."/>
            <person name="Lelandais-Briere C."/>
            <person name="Owens G.L."/>
            <person name="Carrere S."/>
            <person name="Mayjonade B."/>
            <person name="Legrand L."/>
            <person name="Gill N."/>
            <person name="Kane N.C."/>
            <person name="Bowers J.E."/>
            <person name="Hubner S."/>
            <person name="Bellec A."/>
            <person name="Berard A."/>
            <person name="Berges H."/>
            <person name="Blanchet N."/>
            <person name="Boniface M.C."/>
            <person name="Brunel D."/>
            <person name="Catrice O."/>
            <person name="Chaidir N."/>
            <person name="Claudel C."/>
            <person name="Donnadieu C."/>
            <person name="Faraut T."/>
            <person name="Fievet G."/>
            <person name="Helmstetter N."/>
            <person name="King M."/>
            <person name="Knapp S.J."/>
            <person name="Lai Z."/>
            <person name="Le Paslier M.C."/>
            <person name="Lippi Y."/>
            <person name="Lorenzon L."/>
            <person name="Mandel J.R."/>
            <person name="Marage G."/>
            <person name="Marchand G."/>
            <person name="Marquand E."/>
            <person name="Bret-Mestries E."/>
            <person name="Morien E."/>
            <person name="Nambeesan S."/>
            <person name="Nguyen T."/>
            <person name="Pegot-Espagnet P."/>
            <person name="Pouilly N."/>
            <person name="Raftis F."/>
            <person name="Sallet E."/>
            <person name="Schiex T."/>
            <person name="Thomas J."/>
            <person name="Vandecasteele C."/>
            <person name="Vares D."/>
            <person name="Vear F."/>
            <person name="Vautrin S."/>
            <person name="Crespi M."/>
            <person name="Mangin B."/>
            <person name="Burke J.M."/>
            <person name="Salse J."/>
            <person name="Munos S."/>
            <person name="Vincourt P."/>
            <person name="Rieseberg L.H."/>
            <person name="Langlade N.B."/>
        </authorList>
    </citation>
    <scope>NUCLEOTIDE SEQUENCE</scope>
    <source>
        <tissue evidence="2">Leaves</tissue>
    </source>
</reference>
<feature type="compositionally biased region" description="Polar residues" evidence="1">
    <location>
        <begin position="208"/>
        <end position="218"/>
    </location>
</feature>
<evidence type="ECO:0000256" key="1">
    <source>
        <dbReference type="SAM" id="MobiDB-lite"/>
    </source>
</evidence>
<name>A0A9K3GXR2_HELAN</name>
<feature type="region of interest" description="Disordered" evidence="1">
    <location>
        <begin position="187"/>
        <end position="225"/>
    </location>
</feature>
<feature type="compositionally biased region" description="Basic residues" evidence="1">
    <location>
        <begin position="189"/>
        <end position="198"/>
    </location>
</feature>
<proteinExistence type="predicted"/>
<dbReference type="Proteomes" id="UP000215914">
    <property type="component" value="Unassembled WGS sequence"/>
</dbReference>
<accession>A0A9K3GXR2</accession>
<keyword evidence="3" id="KW-1185">Reference proteome</keyword>
<feature type="compositionally biased region" description="Low complexity" evidence="1">
    <location>
        <begin position="254"/>
        <end position="268"/>
    </location>
</feature>
<dbReference type="EMBL" id="MNCJ02000331">
    <property type="protein sequence ID" value="KAF5758938.1"/>
    <property type="molecule type" value="Genomic_DNA"/>
</dbReference>
<reference evidence="2" key="2">
    <citation type="submission" date="2020-06" db="EMBL/GenBank/DDBJ databases">
        <title>Helianthus annuus Genome sequencing and assembly Release 2.</title>
        <authorList>
            <person name="Gouzy J."/>
            <person name="Langlade N."/>
            <person name="Munos S."/>
        </authorList>
    </citation>
    <scope>NUCLEOTIDE SEQUENCE</scope>
    <source>
        <tissue evidence="2">Leaves</tissue>
    </source>
</reference>
<protein>
    <submittedName>
        <fullName evidence="2">Uncharacterized protein</fullName>
    </submittedName>
</protein>
<dbReference type="PANTHER" id="PTHR31099">
    <property type="entry name" value="OS06G0165300 PROTEIN"/>
    <property type="match status" value="1"/>
</dbReference>
<dbReference type="PANTHER" id="PTHR31099:SF49">
    <property type="entry name" value="MYOSIN HEAVY CHAIN-LIKE PROTEIN"/>
    <property type="match status" value="1"/>
</dbReference>
<dbReference type="Gramene" id="mRNA:HanXRQr2_Chr16g0735221">
    <property type="protein sequence ID" value="mRNA:HanXRQr2_Chr16g0735221"/>
    <property type="gene ID" value="HanXRQr2_Chr16g0735221"/>
</dbReference>